<evidence type="ECO:0000313" key="5">
    <source>
        <dbReference type="EMBL" id="SDN80122.1"/>
    </source>
</evidence>
<dbReference type="Pfam" id="PF08241">
    <property type="entry name" value="Methyltransf_11"/>
    <property type="match status" value="1"/>
</dbReference>
<evidence type="ECO:0000313" key="6">
    <source>
        <dbReference type="Proteomes" id="UP000199088"/>
    </source>
</evidence>
<dbReference type="PANTHER" id="PTHR44942">
    <property type="entry name" value="METHYLTRANSF_11 DOMAIN-CONTAINING PROTEIN"/>
    <property type="match status" value="1"/>
</dbReference>
<evidence type="ECO:0000256" key="3">
    <source>
        <dbReference type="ARBA" id="ARBA00022679"/>
    </source>
</evidence>
<evidence type="ECO:0000256" key="1">
    <source>
        <dbReference type="ARBA" id="ARBA00008361"/>
    </source>
</evidence>
<dbReference type="Gene3D" id="3.40.50.150">
    <property type="entry name" value="Vaccinia Virus protein VP39"/>
    <property type="match status" value="1"/>
</dbReference>
<dbReference type="GO" id="GO:0008757">
    <property type="term" value="F:S-adenosylmethionine-dependent methyltransferase activity"/>
    <property type="evidence" value="ECO:0007669"/>
    <property type="project" value="InterPro"/>
</dbReference>
<evidence type="ECO:0000259" key="4">
    <source>
        <dbReference type="Pfam" id="PF08241"/>
    </source>
</evidence>
<evidence type="ECO:0000256" key="2">
    <source>
        <dbReference type="ARBA" id="ARBA00022603"/>
    </source>
</evidence>
<dbReference type="CDD" id="cd02440">
    <property type="entry name" value="AdoMet_MTases"/>
    <property type="match status" value="1"/>
</dbReference>
<dbReference type="PANTHER" id="PTHR44942:SF4">
    <property type="entry name" value="METHYLTRANSFERASE TYPE 11 DOMAIN-CONTAINING PROTEIN"/>
    <property type="match status" value="1"/>
</dbReference>
<comment type="similarity">
    <text evidence="1">Belongs to the methyltransferase superfamily.</text>
</comment>
<keyword evidence="2 5" id="KW-0489">Methyltransferase</keyword>
<keyword evidence="3 5" id="KW-0808">Transferase</keyword>
<sequence length="199" mass="21115">MARYDGHADWYDAWWTGAGAGAMAAAGEVLAELLPDRVGTALDVGCGTGRQVAVLADRAERVVGVDLSADQLRHARGRLPVALADATALPVTDGGVDLVATVLTHTDVPDLPGLVREAARVLRPGGRFVLVGVHPCFVHPFAEPREDGVLVRPGYARSGWAERTAHTGDAVRARVGVHHRTLADLPEFLGLALDRTRSR</sequence>
<dbReference type="GO" id="GO:0032259">
    <property type="term" value="P:methylation"/>
    <property type="evidence" value="ECO:0007669"/>
    <property type="project" value="UniProtKB-KW"/>
</dbReference>
<dbReference type="InterPro" id="IPR051052">
    <property type="entry name" value="Diverse_substrate_MTase"/>
</dbReference>
<gene>
    <name evidence="5" type="ORF">SAMN05660199_00712</name>
</gene>
<dbReference type="STRING" id="1052260.SAMN05660199_00712"/>
<dbReference type="OrthoDB" id="9805171at2"/>
<name>A0A1H0ECM9_9ACTN</name>
<protein>
    <submittedName>
        <fullName evidence="5">Methyltransferase domain-containing protein</fullName>
    </submittedName>
</protein>
<keyword evidence="6" id="KW-1185">Reference proteome</keyword>
<dbReference type="InterPro" id="IPR029063">
    <property type="entry name" value="SAM-dependent_MTases_sf"/>
</dbReference>
<proteinExistence type="inferred from homology"/>
<dbReference type="SUPFAM" id="SSF53335">
    <property type="entry name" value="S-adenosyl-L-methionine-dependent methyltransferases"/>
    <property type="match status" value="1"/>
</dbReference>
<accession>A0A1H0ECM9</accession>
<dbReference type="EMBL" id="FNIR01000002">
    <property type="protein sequence ID" value="SDN80122.1"/>
    <property type="molecule type" value="Genomic_DNA"/>
</dbReference>
<dbReference type="InterPro" id="IPR013216">
    <property type="entry name" value="Methyltransf_11"/>
</dbReference>
<dbReference type="Proteomes" id="UP000199088">
    <property type="component" value="Unassembled WGS sequence"/>
</dbReference>
<organism evidence="5 6">
    <name type="scientific">Klenkia soli</name>
    <dbReference type="NCBI Taxonomy" id="1052260"/>
    <lineage>
        <taxon>Bacteria</taxon>
        <taxon>Bacillati</taxon>
        <taxon>Actinomycetota</taxon>
        <taxon>Actinomycetes</taxon>
        <taxon>Geodermatophilales</taxon>
        <taxon>Geodermatophilaceae</taxon>
        <taxon>Klenkia</taxon>
    </lineage>
</organism>
<feature type="domain" description="Methyltransferase type 11" evidence="4">
    <location>
        <begin position="42"/>
        <end position="130"/>
    </location>
</feature>
<dbReference type="AlphaFoldDB" id="A0A1H0ECM9"/>
<reference evidence="6" key="1">
    <citation type="submission" date="2016-10" db="EMBL/GenBank/DDBJ databases">
        <authorList>
            <person name="Varghese N."/>
            <person name="Submissions S."/>
        </authorList>
    </citation>
    <scope>NUCLEOTIDE SEQUENCE [LARGE SCALE GENOMIC DNA]</scope>
    <source>
        <strain evidence="6">DSM 45843</strain>
    </source>
</reference>
<dbReference type="RefSeq" id="WP_091239852.1">
    <property type="nucleotide sequence ID" value="NZ_FNIR01000002.1"/>
</dbReference>